<feature type="region of interest" description="Disordered" evidence="7">
    <location>
        <begin position="1159"/>
        <end position="1181"/>
    </location>
</feature>
<evidence type="ECO:0000259" key="9">
    <source>
        <dbReference type="PROSITE" id="PS50916"/>
    </source>
</evidence>
<dbReference type="GO" id="GO:0006887">
    <property type="term" value="P:exocytosis"/>
    <property type="evidence" value="ECO:0007669"/>
    <property type="project" value="UniProtKB-KW"/>
</dbReference>
<feature type="region of interest" description="Disordered" evidence="7">
    <location>
        <begin position="365"/>
        <end position="524"/>
    </location>
</feature>
<dbReference type="InParanoid" id="A0A3Q0FUN8"/>
<gene>
    <name evidence="11" type="primary">LOC102374615</name>
</gene>
<accession>A0A3Q0FUN8</accession>
<evidence type="ECO:0000256" key="7">
    <source>
        <dbReference type="SAM" id="MobiDB-lite"/>
    </source>
</evidence>
<dbReference type="CDD" id="cd04020">
    <property type="entry name" value="C2B_SLP_1-2-3-4"/>
    <property type="match status" value="1"/>
</dbReference>
<feature type="compositionally biased region" description="Polar residues" evidence="7">
    <location>
        <begin position="1925"/>
        <end position="1936"/>
    </location>
</feature>
<feature type="compositionally biased region" description="Polar residues" evidence="7">
    <location>
        <begin position="944"/>
        <end position="954"/>
    </location>
</feature>
<evidence type="ECO:0000256" key="4">
    <source>
        <dbReference type="ARBA" id="ARBA00022737"/>
    </source>
</evidence>
<feature type="compositionally biased region" description="Basic and acidic residues" evidence="7">
    <location>
        <begin position="1894"/>
        <end position="1919"/>
    </location>
</feature>
<feature type="compositionally biased region" description="Polar residues" evidence="7">
    <location>
        <begin position="293"/>
        <end position="302"/>
    </location>
</feature>
<dbReference type="Pfam" id="PF00168">
    <property type="entry name" value="C2"/>
    <property type="match status" value="2"/>
</dbReference>
<keyword evidence="10" id="KW-1185">Reference proteome</keyword>
<feature type="compositionally biased region" description="Polar residues" evidence="7">
    <location>
        <begin position="1833"/>
        <end position="1855"/>
    </location>
</feature>
<feature type="compositionally biased region" description="Low complexity" evidence="7">
    <location>
        <begin position="1161"/>
        <end position="1172"/>
    </location>
</feature>
<feature type="region of interest" description="Disordered" evidence="7">
    <location>
        <begin position="1603"/>
        <end position="1625"/>
    </location>
</feature>
<keyword evidence="2" id="KW-1003">Cell membrane</keyword>
<feature type="region of interest" description="Disordered" evidence="7">
    <location>
        <begin position="140"/>
        <end position="325"/>
    </location>
</feature>
<dbReference type="InterPro" id="IPR000008">
    <property type="entry name" value="C2_dom"/>
</dbReference>
<dbReference type="PANTHER" id="PTHR45716">
    <property type="entry name" value="BITESIZE, ISOFORM I"/>
    <property type="match status" value="1"/>
</dbReference>
<organism evidence="10 11">
    <name type="scientific">Alligator sinensis</name>
    <name type="common">Chinese alligator</name>
    <dbReference type="NCBI Taxonomy" id="38654"/>
    <lineage>
        <taxon>Eukaryota</taxon>
        <taxon>Metazoa</taxon>
        <taxon>Chordata</taxon>
        <taxon>Craniata</taxon>
        <taxon>Vertebrata</taxon>
        <taxon>Euteleostomi</taxon>
        <taxon>Archelosauria</taxon>
        <taxon>Archosauria</taxon>
        <taxon>Crocodylia</taxon>
        <taxon>Alligatoridae</taxon>
        <taxon>Alligatorinae</taxon>
        <taxon>Alligator</taxon>
    </lineage>
</organism>
<feature type="compositionally biased region" description="Polar residues" evidence="7">
    <location>
        <begin position="653"/>
        <end position="663"/>
    </location>
</feature>
<sequence length="2318" mass="257005">MIDLGFLTEEEQEAIMKVLQRDAELKRSEEERVRHLPEKIDDDIQLKNMSGQWFYEAKSKRHKDKIHGTDIIRASLRRKPATIGELSWNKSDKMKNSWVNNVNKEAVVTPELFGIQEQPEEGEAESSPSSHASTVTLDRLQESSMKAAVSPAKQRKNPFNDSILPDDDNLKSRESGNGTAGLSWTPNEDSLSPSKDSQSKTKLLNSGSEEPRQTPTEPSDESQKPTDQPPVPKARKVICKITDPMMQKDASLPKPAKRTNQVNGASTPPRGILKRSSSSSSTDSEVLRVNQKLDAQNKNGVPTSAILEGVAEKNSPIEVAEDNSQNSLERLKQVRFSYSIGESEQLQSPPLHQGKEVGEFDLLEFDDKNSASNTGRSGAPGNEQSLAVKPSHSSSLALDSNVTGRDILQENMLVLNSHDAEGSSLSATETSQPEKSPSAELMTPTAFSSKISVNGTNVPTVGETLPNKSKPHLNPESELLKNAIDQPLPSAKTESPQVPRADLQQGKPALVEGQSAKTTSQPDKHIAEFMKAADESISKVLDWFKRSSSAGDDKTQSEKSQGREPKEEPDFPAKTVADNGEPCKDENKQPTREFSFGENGKSHSVLPRGLETEEKQMLKEKEKHNQNGEREETRYNEEARKEPKFLKDGKGQTGSKSFSSTGNLIEESLENDIQTNIKEEGENMSTVKSPLKEGNFALQTGFDHKRLEQEPDLLDQGSMPLDPHTLRGKTDELQQYEFKQSAQITIPDEATREKRKVKDIRALWERDNATPMHPNKEAILHTGPAAISTMLEESSKVKESKDQSESSLVAFRRVELTSDEQSSEDEYLESSNTRFDITSKPKADEKLTKTLPSDGKGNEFAKLPKANNLSPRINISPISSKSKYEDGLEMCSEKDTTSPQQKANFKVLSLKEKINEKSKNQISNPLQFQSLRQFWGSGVKLQENEGTLPNTVSTVAYKKESKEVKETKTEPSREDPVIQQQNQLSQRERTEKLTFKGSSTQEGQPVPWSLKMTSKGNAEAVEIVEKNVRQLVISKPEEKVDPPDREVKEYIEKSIALSKTQDSKFNSGLQKLLKETSESSFPPYQPAGEKDARRGEAGADEQQNSSVKMVQSKTAPMDVKEQAEPPKEPVLETIDKTVALPEVKPDRFNAGLEKLLKETSEPLSSSSLSTPEAVSERMVSSPGQARFFEKVMERSLRMSPSAQKEELFNREVKETIEKTVAAPKDVHKESKIGLEKLLKESEASYPLYQTTNEDESIQRETSSEKICPNSFQKVLHTNMPALVDTQTTAQAPGKDVSETVERTVIPHKSELCTFDVNFKKLLKEASTISPSLYDTDQNLKAVSDDNSRKDQQKCNELLIDLSQETAETPESTATIYKDNVKPFDTSLEKLYGEPAEVLSPSHGKSGKNVSSQLKEHPDYSASSSYQPGEVNEMVTTTVQPKSDVGEFSASLQKLLKEASLFSHPEQKSLDTVTHDIVSVNLQPKQNVESVSQQDITYPQEENEIIEKAVAPSKAKFSEFNYGLEKLQKEASETSPGSLGCMDNAVQRTADVQPVDLTSQQNINHLPEVSEAIEKSVAPSRSEVGEFNTGLQKLLKEASEIPPADLKSLDKDGTQPSQQESGCVQGVNETVGKTVVPAKPEYSTFNINLEKLLKEASEVSSPLSKERGEQEKPKDSVSQSEKGISSIKMSPYGQRASGGYRTQLKIGLKRETLKQDDKAFLKEDIAVNEPQLSDPHERGAFQKIELINLASTEPAPQETESSTAIIKMLKIQEKAGEADKSGSFADTVENAPEVSKPLGFRRASTPLEGSSPKISKGQPLLAPSCHDDEDDTISLGSDASDGNSDPQTGIRRSSTSSEEELNPVLMALKRSADRKMPSKSLEDISSATSNTGKVDIPREELVLSAEDDQKTDEQQEKNEKVPGISTVPSKPDNQFSNPEKVKRLSKSVPAFLQEESDDRETDTASESSYSFGKIKKSPSSLTNLSSSSGMASLSSVSGSVMSIYSGDFGNVDVKGNIQFAIDYVEQLKELHIFICQCKDLAIADVKKQRSDPYVKSYLLPEKYKMGKRKTSVRKKTVNPVFNEILRYKIDKDLLKNQTLNLSVWHNDIFGRNSFLGEVEVDLGTWDWNDRVKKQMNWFPLKPRTPTAALELENRGEMKVALQYVPEPVGGKKTSPTGEVHIWVKGCNDLPLLRGNRLNSFVKCTILPDTSRKSRQKTRSVAKTTNPVFNHTMVYDGFRPEDLKEACVELTVWDHNKLVNHFLGGLRIGLGTGKSYGTEVDWMDSTLDEAALWDRMMKSPNTWVEDTLPLRMLMIAKLTE</sequence>
<evidence type="ECO:0000313" key="11">
    <source>
        <dbReference type="RefSeq" id="XP_025049433.1"/>
    </source>
</evidence>
<feature type="region of interest" description="Disordered" evidence="7">
    <location>
        <begin position="791"/>
        <end position="880"/>
    </location>
</feature>
<evidence type="ECO:0000256" key="1">
    <source>
        <dbReference type="ARBA" id="ARBA00004236"/>
    </source>
</evidence>
<dbReference type="FunFam" id="2.60.40.150:FF:000006">
    <property type="entry name" value="Synaptotagmin-like 5, isoform CRA_a"/>
    <property type="match status" value="1"/>
</dbReference>
<feature type="compositionally biased region" description="Polar residues" evidence="7">
    <location>
        <begin position="175"/>
        <end position="217"/>
    </location>
</feature>
<dbReference type="InterPro" id="IPR043567">
    <property type="entry name" value="SYTL1-5_C2B"/>
</dbReference>
<dbReference type="InterPro" id="IPR035892">
    <property type="entry name" value="C2_domain_sf"/>
</dbReference>
<feature type="compositionally biased region" description="Polar residues" evidence="7">
    <location>
        <begin position="1101"/>
        <end position="1114"/>
    </location>
</feature>
<keyword evidence="5" id="KW-0472">Membrane</keyword>
<feature type="compositionally biased region" description="Basic and acidic residues" evidence="7">
    <location>
        <begin position="1118"/>
        <end position="1135"/>
    </location>
</feature>
<feature type="domain" description="RabBD" evidence="9">
    <location>
        <begin position="1"/>
        <end position="57"/>
    </location>
</feature>
<feature type="compositionally biased region" description="Basic and acidic residues" evidence="7">
    <location>
        <begin position="581"/>
        <end position="591"/>
    </location>
</feature>
<dbReference type="SUPFAM" id="SSF49562">
    <property type="entry name" value="C2 domain (Calcium/lipid-binding domain, CaLB)"/>
    <property type="match status" value="2"/>
</dbReference>
<feature type="domain" description="C2" evidence="8">
    <location>
        <begin position="2012"/>
        <end position="2137"/>
    </location>
</feature>
<feature type="region of interest" description="Disordered" evidence="7">
    <location>
        <begin position="1775"/>
        <end position="1987"/>
    </location>
</feature>
<keyword evidence="4" id="KW-0677">Repeat</keyword>
<dbReference type="GO" id="GO:0042043">
    <property type="term" value="F:neurexin family protein binding"/>
    <property type="evidence" value="ECO:0007669"/>
    <property type="project" value="TreeGrafter"/>
</dbReference>
<dbReference type="GO" id="GO:0005886">
    <property type="term" value="C:plasma membrane"/>
    <property type="evidence" value="ECO:0007669"/>
    <property type="project" value="UniProtKB-SubCell"/>
</dbReference>
<dbReference type="RefSeq" id="XP_025049433.1">
    <property type="nucleotide sequence ID" value="XM_025193648.1"/>
</dbReference>
<feature type="compositionally biased region" description="Polar residues" evidence="7">
    <location>
        <begin position="1882"/>
        <end position="1891"/>
    </location>
</feature>
<dbReference type="PROSITE" id="PS50004">
    <property type="entry name" value="C2"/>
    <property type="match status" value="2"/>
</dbReference>
<dbReference type="PANTHER" id="PTHR45716:SF5">
    <property type="entry name" value="SYNAPTOTAGMIN-LIKE PROTEIN 2"/>
    <property type="match status" value="1"/>
</dbReference>
<feature type="region of interest" description="Disordered" evidence="7">
    <location>
        <begin position="943"/>
        <end position="1010"/>
    </location>
</feature>
<dbReference type="SMART" id="SM00239">
    <property type="entry name" value="C2"/>
    <property type="match status" value="2"/>
</dbReference>
<evidence type="ECO:0000256" key="2">
    <source>
        <dbReference type="ARBA" id="ARBA00022475"/>
    </source>
</evidence>
<feature type="domain" description="C2" evidence="8">
    <location>
        <begin position="2152"/>
        <end position="2281"/>
    </location>
</feature>
<dbReference type="GO" id="GO:0031267">
    <property type="term" value="F:small GTPase binding"/>
    <property type="evidence" value="ECO:0007669"/>
    <property type="project" value="InterPro"/>
</dbReference>
<feature type="compositionally biased region" description="Basic and acidic residues" evidence="7">
    <location>
        <begin position="1663"/>
        <end position="1674"/>
    </location>
</feature>
<proteinExistence type="predicted"/>
<keyword evidence="3" id="KW-0268">Exocytosis</keyword>
<feature type="compositionally biased region" description="Polar residues" evidence="7">
    <location>
        <begin position="445"/>
        <end position="459"/>
    </location>
</feature>
<evidence type="ECO:0000256" key="3">
    <source>
        <dbReference type="ARBA" id="ARBA00022483"/>
    </source>
</evidence>
<feature type="region of interest" description="Disordered" evidence="7">
    <location>
        <begin position="1394"/>
        <end position="1426"/>
    </location>
</feature>
<dbReference type="Gene3D" id="6.10.250.3000">
    <property type="match status" value="1"/>
</dbReference>
<dbReference type="CDD" id="cd08393">
    <property type="entry name" value="C2A_SLP-1_2"/>
    <property type="match status" value="1"/>
</dbReference>
<evidence type="ECO:0000256" key="6">
    <source>
        <dbReference type="ARBA" id="ARBA00072164"/>
    </source>
</evidence>
<dbReference type="FunFam" id="2.60.40.150:FF:000040">
    <property type="entry name" value="synaptotagmin-like protein 2 isoform X2"/>
    <property type="match status" value="1"/>
</dbReference>
<feature type="compositionally biased region" description="Basic and acidic residues" evidence="7">
    <location>
        <begin position="610"/>
        <end position="650"/>
    </location>
</feature>
<comment type="subcellular location">
    <subcellularLocation>
        <location evidence="1">Cell membrane</location>
    </subcellularLocation>
</comment>
<dbReference type="InterPro" id="IPR010911">
    <property type="entry name" value="Rab_BD"/>
</dbReference>
<dbReference type="STRING" id="38654.A0A3Q0FUN8"/>
<feature type="compositionally biased region" description="Basic and acidic residues" evidence="7">
    <location>
        <begin position="547"/>
        <end position="571"/>
    </location>
</feature>
<dbReference type="GO" id="GO:0006886">
    <property type="term" value="P:intracellular protein transport"/>
    <property type="evidence" value="ECO:0007669"/>
    <property type="project" value="InterPro"/>
</dbReference>
<feature type="compositionally biased region" description="Low complexity" evidence="7">
    <location>
        <begin position="1976"/>
        <end position="1987"/>
    </location>
</feature>
<evidence type="ECO:0000313" key="10">
    <source>
        <dbReference type="Proteomes" id="UP000189705"/>
    </source>
</evidence>
<name>A0A3Q0FUN8_ALLSI</name>
<dbReference type="PROSITE" id="PS50916">
    <property type="entry name" value="RABBD"/>
    <property type="match status" value="1"/>
</dbReference>
<feature type="region of interest" description="Disordered" evidence="7">
    <location>
        <begin position="547"/>
        <end position="669"/>
    </location>
</feature>
<dbReference type="Gene3D" id="2.60.40.150">
    <property type="entry name" value="C2 domain"/>
    <property type="match status" value="2"/>
</dbReference>
<evidence type="ECO:0000259" key="8">
    <source>
        <dbReference type="PROSITE" id="PS50004"/>
    </source>
</evidence>
<feature type="compositionally biased region" description="Basic and acidic residues" evidence="7">
    <location>
        <begin position="1088"/>
        <end position="1097"/>
    </location>
</feature>
<feature type="compositionally biased region" description="Basic and acidic residues" evidence="7">
    <location>
        <begin position="957"/>
        <end position="976"/>
    </location>
</feature>
<dbReference type="GO" id="GO:0070382">
    <property type="term" value="C:exocytic vesicle"/>
    <property type="evidence" value="ECO:0007669"/>
    <property type="project" value="TreeGrafter"/>
</dbReference>
<protein>
    <recommendedName>
        <fullName evidence="6">Synaptotagmin-like protein 2</fullName>
    </recommendedName>
</protein>
<feature type="region of interest" description="Disordered" evidence="7">
    <location>
        <begin position="1059"/>
        <end position="1136"/>
    </location>
</feature>
<dbReference type="Proteomes" id="UP000189705">
    <property type="component" value="Unplaced"/>
</dbReference>
<feature type="compositionally biased region" description="Polar residues" evidence="7">
    <location>
        <begin position="391"/>
        <end position="403"/>
    </location>
</feature>
<feature type="compositionally biased region" description="Acidic residues" evidence="7">
    <location>
        <begin position="817"/>
        <end position="828"/>
    </location>
</feature>
<dbReference type="GeneID" id="102374615"/>
<feature type="compositionally biased region" description="Polar residues" evidence="7">
    <location>
        <begin position="867"/>
        <end position="880"/>
    </location>
</feature>
<reference evidence="11" key="1">
    <citation type="submission" date="2025-08" db="UniProtKB">
        <authorList>
            <consortium name="RefSeq"/>
        </authorList>
    </citation>
    <scope>IDENTIFICATION</scope>
</reference>
<feature type="compositionally biased region" description="Basic and acidic residues" evidence="7">
    <location>
        <begin position="1869"/>
        <end position="1881"/>
    </location>
</feature>
<feature type="region of interest" description="Disordered" evidence="7">
    <location>
        <begin position="1657"/>
        <end position="1699"/>
    </location>
</feature>
<feature type="compositionally biased region" description="Basic and acidic residues" evidence="7">
    <location>
        <begin position="837"/>
        <end position="848"/>
    </location>
</feature>
<feature type="compositionally biased region" description="Polar residues" evidence="7">
    <location>
        <begin position="423"/>
        <end position="435"/>
    </location>
</feature>
<feature type="compositionally biased region" description="Basic and acidic residues" evidence="7">
    <location>
        <begin position="793"/>
        <end position="804"/>
    </location>
</feature>
<evidence type="ECO:0000256" key="5">
    <source>
        <dbReference type="ARBA" id="ARBA00023136"/>
    </source>
</evidence>
<feature type="compositionally biased region" description="Polar residues" evidence="7">
    <location>
        <begin position="1059"/>
        <end position="1069"/>
    </location>
</feature>